<organism evidence="12 13">
    <name type="scientific">Aspergillus cavernicola</name>
    <dbReference type="NCBI Taxonomy" id="176166"/>
    <lineage>
        <taxon>Eukaryota</taxon>
        <taxon>Fungi</taxon>
        <taxon>Dikarya</taxon>
        <taxon>Ascomycota</taxon>
        <taxon>Pezizomycotina</taxon>
        <taxon>Eurotiomycetes</taxon>
        <taxon>Eurotiomycetidae</taxon>
        <taxon>Eurotiales</taxon>
        <taxon>Aspergillaceae</taxon>
        <taxon>Aspergillus</taxon>
        <taxon>Aspergillus subgen. Nidulantes</taxon>
    </lineage>
</organism>
<comment type="subcellular location">
    <subcellularLocation>
        <location evidence="9">Cytoplasm</location>
    </subcellularLocation>
</comment>
<keyword evidence="8" id="KW-0862">Zinc</keyword>
<dbReference type="Pfam" id="PF24560">
    <property type="entry name" value="zf-C2H2_OTU1_C"/>
    <property type="match status" value="1"/>
</dbReference>
<dbReference type="Proteomes" id="UP001610335">
    <property type="component" value="Unassembled WGS sequence"/>
</dbReference>
<dbReference type="EMBL" id="JBFXLS010000097">
    <property type="protein sequence ID" value="KAL2816843.1"/>
    <property type="molecule type" value="Genomic_DNA"/>
</dbReference>
<reference evidence="12 13" key="1">
    <citation type="submission" date="2024-07" db="EMBL/GenBank/DDBJ databases">
        <title>Section-level genome sequencing and comparative genomics of Aspergillus sections Usti and Cavernicolus.</title>
        <authorList>
            <consortium name="Lawrence Berkeley National Laboratory"/>
            <person name="Nybo J.L."/>
            <person name="Vesth T.C."/>
            <person name="Theobald S."/>
            <person name="Frisvad J.C."/>
            <person name="Larsen T.O."/>
            <person name="Kjaerboelling I."/>
            <person name="Rothschild-Mancinelli K."/>
            <person name="Lyhne E.K."/>
            <person name="Kogle M.E."/>
            <person name="Barry K."/>
            <person name="Clum A."/>
            <person name="Na H."/>
            <person name="Ledsgaard L."/>
            <person name="Lin J."/>
            <person name="Lipzen A."/>
            <person name="Kuo A."/>
            <person name="Riley R."/>
            <person name="Mondo S."/>
            <person name="LaButti K."/>
            <person name="Haridas S."/>
            <person name="Pangalinan J."/>
            <person name="Salamov A.A."/>
            <person name="Simmons B.A."/>
            <person name="Magnuson J.K."/>
            <person name="Chen J."/>
            <person name="Drula E."/>
            <person name="Henrissat B."/>
            <person name="Wiebenga A."/>
            <person name="Lubbers R.J."/>
            <person name="Gomes A.C."/>
            <person name="Makela M.R."/>
            <person name="Stajich J."/>
            <person name="Grigoriev I.V."/>
            <person name="Mortensen U.H."/>
            <person name="De vries R.P."/>
            <person name="Baker S.E."/>
            <person name="Andersen M.R."/>
        </authorList>
    </citation>
    <scope>NUCLEOTIDE SEQUENCE [LARGE SCALE GENOMIC DNA]</scope>
    <source>
        <strain evidence="12 13">CBS 600.67</strain>
    </source>
</reference>
<sequence>MRLRIRGPSGQFTVAIAEDATVGDLRNQIVDKTGLTSYDVKYGYPVKALSLDQFDPQHSVTELGVELNGEQLIITARDGVTQTEEQPIVRPPSPKLSLSRKPNKSLADDPPEVASEEHGGIFVLRVMADDNSCLFRAISTALMGGEDTMTELRSMVAENIQKHTDEYPEVVLEMKPDDYCHWIQDENSWGGAIELNILSKELNCEICSIDVQTLRIDRFNEGQPQRCILVYSGIHYDTIALAPFSGAPPNHDAKVFDAEDPAVLEKSLALCKLLQQKHYYTDTAGFQLQCKICSKMVIGQEGARKHAETTGHSEFGEAGSG</sequence>
<protein>
    <recommendedName>
        <fullName evidence="9">Ubiquitin thioesterase OTU</fullName>
        <ecNumber evidence="9">3.4.19.12</ecNumber>
    </recommendedName>
</protein>
<dbReference type="InterPro" id="IPR048857">
    <property type="entry name" value="OTU1_Ubl"/>
</dbReference>
<dbReference type="CDD" id="cd22745">
    <property type="entry name" value="OTU_OTU1"/>
    <property type="match status" value="1"/>
</dbReference>
<name>A0ABR4HMY9_9EURO</name>
<dbReference type="Gene3D" id="3.90.70.80">
    <property type="match status" value="1"/>
</dbReference>
<keyword evidence="4" id="KW-0863">Zinc-finger</keyword>
<evidence type="ECO:0000256" key="1">
    <source>
        <dbReference type="ARBA" id="ARBA00000707"/>
    </source>
</evidence>
<feature type="region of interest" description="Disordered" evidence="10">
    <location>
        <begin position="77"/>
        <end position="114"/>
    </location>
</feature>
<evidence type="ECO:0000256" key="2">
    <source>
        <dbReference type="ARBA" id="ARBA00022670"/>
    </source>
</evidence>
<keyword evidence="2" id="KW-0645">Protease</keyword>
<dbReference type="EC" id="3.4.19.12" evidence="9"/>
<evidence type="ECO:0000256" key="3">
    <source>
        <dbReference type="ARBA" id="ARBA00022723"/>
    </source>
</evidence>
<evidence type="ECO:0000313" key="12">
    <source>
        <dbReference type="EMBL" id="KAL2816843.1"/>
    </source>
</evidence>
<dbReference type="PANTHER" id="PTHR13312">
    <property type="entry name" value="HIV-INDUCED PROTEIN-7-LIKE PROTEASE"/>
    <property type="match status" value="1"/>
</dbReference>
<dbReference type="Gene3D" id="3.10.20.90">
    <property type="entry name" value="Phosphatidylinositol 3-kinase Catalytic Subunit, Chain A, domain 1"/>
    <property type="match status" value="1"/>
</dbReference>
<dbReference type="Pfam" id="PF21403">
    <property type="entry name" value="OTU1_UBXL"/>
    <property type="match status" value="1"/>
</dbReference>
<evidence type="ECO:0000256" key="6">
    <source>
        <dbReference type="ARBA" id="ARBA00022801"/>
    </source>
</evidence>
<evidence type="ECO:0000313" key="13">
    <source>
        <dbReference type="Proteomes" id="UP001610335"/>
    </source>
</evidence>
<accession>A0ABR4HMY9</accession>
<comment type="function">
    <text evidence="9">Hydrolase that can remove conjugated ubiquitin from proteins and may therefore play an important regulatory role at the level of protein turnover by preventing degradation.</text>
</comment>
<keyword evidence="7 9" id="KW-0788">Thiol protease</keyword>
<dbReference type="InterPro" id="IPR038765">
    <property type="entry name" value="Papain-like_cys_pep_sf"/>
</dbReference>
<dbReference type="SUPFAM" id="SSF54001">
    <property type="entry name" value="Cysteine proteinases"/>
    <property type="match status" value="1"/>
</dbReference>
<dbReference type="InterPro" id="IPR003323">
    <property type="entry name" value="OTU_dom"/>
</dbReference>
<evidence type="ECO:0000259" key="11">
    <source>
        <dbReference type="PROSITE" id="PS50802"/>
    </source>
</evidence>
<proteinExistence type="predicted"/>
<dbReference type="InterPro" id="IPR057766">
    <property type="entry name" value="Znf-C2H2_OTU1-like_C"/>
</dbReference>
<dbReference type="PANTHER" id="PTHR13312:SF0">
    <property type="entry name" value="UBIQUITIN THIOESTERASE OTU1"/>
    <property type="match status" value="1"/>
</dbReference>
<keyword evidence="9" id="KW-0963">Cytoplasm</keyword>
<keyword evidence="5 9" id="KW-0833">Ubl conjugation pathway</keyword>
<evidence type="ECO:0000256" key="8">
    <source>
        <dbReference type="ARBA" id="ARBA00022833"/>
    </source>
</evidence>
<keyword evidence="6 9" id="KW-0378">Hydrolase</keyword>
<evidence type="ECO:0000256" key="9">
    <source>
        <dbReference type="RuleBase" id="RU367104"/>
    </source>
</evidence>
<comment type="caution">
    <text evidence="12">The sequence shown here is derived from an EMBL/GenBank/DDBJ whole genome shotgun (WGS) entry which is preliminary data.</text>
</comment>
<evidence type="ECO:0000256" key="5">
    <source>
        <dbReference type="ARBA" id="ARBA00022786"/>
    </source>
</evidence>
<evidence type="ECO:0000256" key="4">
    <source>
        <dbReference type="ARBA" id="ARBA00022771"/>
    </source>
</evidence>
<feature type="domain" description="OTU" evidence="11">
    <location>
        <begin position="122"/>
        <end position="242"/>
    </location>
</feature>
<gene>
    <name evidence="12" type="ORF">BDW59DRAFT_135548</name>
</gene>
<evidence type="ECO:0000256" key="7">
    <source>
        <dbReference type="ARBA" id="ARBA00022807"/>
    </source>
</evidence>
<keyword evidence="3" id="KW-0479">Metal-binding</keyword>
<dbReference type="PROSITE" id="PS50802">
    <property type="entry name" value="OTU"/>
    <property type="match status" value="1"/>
</dbReference>
<dbReference type="Pfam" id="PF02338">
    <property type="entry name" value="OTU"/>
    <property type="match status" value="1"/>
</dbReference>
<evidence type="ECO:0000256" key="10">
    <source>
        <dbReference type="SAM" id="MobiDB-lite"/>
    </source>
</evidence>
<comment type="catalytic activity">
    <reaction evidence="1 9">
        <text>Thiol-dependent hydrolysis of ester, thioester, amide, peptide and isopeptide bonds formed by the C-terminal Gly of ubiquitin (a 76-residue protein attached to proteins as an intracellular targeting signal).</text>
        <dbReference type="EC" id="3.4.19.12"/>
    </reaction>
</comment>
<keyword evidence="13" id="KW-1185">Reference proteome</keyword>